<feature type="compositionally biased region" description="Basic and acidic residues" evidence="1">
    <location>
        <begin position="122"/>
        <end position="143"/>
    </location>
</feature>
<dbReference type="Proteomes" id="UP000641625">
    <property type="component" value="Unassembled WGS sequence"/>
</dbReference>
<dbReference type="EMBL" id="WOWA01000009">
    <property type="protein sequence ID" value="NLV14410.1"/>
    <property type="molecule type" value="Genomic_DNA"/>
</dbReference>
<feature type="compositionally biased region" description="Polar residues" evidence="1">
    <location>
        <begin position="301"/>
        <end position="311"/>
    </location>
</feature>
<accession>A0A847UQA2</accession>
<dbReference type="AlphaFoldDB" id="A0A847UQA2"/>
<feature type="region of interest" description="Disordered" evidence="1">
    <location>
        <begin position="1"/>
        <end position="20"/>
    </location>
</feature>
<feature type="region of interest" description="Disordered" evidence="1">
    <location>
        <begin position="301"/>
        <end position="325"/>
    </location>
</feature>
<sequence>MTERIEYGSKDAADAARERHSEYLCTDDDRRLKTVAWAETGTPEWVLEQERLEAADSRDDGGDEGGQVALSGSERNRIDFSDGRASVLHARSVKGIAQSEGVEDWVSYYDPTLTVDEHREVMEQASRESGKRSADETADEKAARAARSAQSNQCNHARGHCENGDSEACEFLQQTCGYSDDEVQQLLGGGVMEPDADAVEQQDLVTIGGDEYPEMQVTPETAGALRDSWTGYKAGVSDLDDALTAAREAVIDARQAWRAINRIREANGQEQMHPDRLHTLLDALDVMPGSIPEVRTLDHFTQTEQGPNSGDSPAHQEGEDDQPDDQFAAEKQGTLSVDADAEDSIEEQVTLGGSDEAGNEVAPTAWRRDGSRWTGGPHTIQLDSHDGDRWNVKLVGPAGPRDVATRLPDATTAEQVAEALTERVQPNEITAHNADGRLQEAAAEAKRQALDNDGGLNEYA</sequence>
<comment type="caution">
    <text evidence="2">The sequence shown here is derived from an EMBL/GenBank/DDBJ whole genome shotgun (WGS) entry which is preliminary data.</text>
</comment>
<feature type="region of interest" description="Disordered" evidence="1">
    <location>
        <begin position="50"/>
        <end position="76"/>
    </location>
</feature>
<evidence type="ECO:0000313" key="3">
    <source>
        <dbReference type="Proteomes" id="UP000641625"/>
    </source>
</evidence>
<feature type="region of interest" description="Disordered" evidence="1">
    <location>
        <begin position="441"/>
        <end position="460"/>
    </location>
</feature>
<name>A0A847UQA2_HALAR</name>
<dbReference type="RefSeq" id="WP_170097839.1">
    <property type="nucleotide sequence ID" value="NZ_WOWA01000009.1"/>
</dbReference>
<feature type="compositionally biased region" description="Basic and acidic residues" evidence="1">
    <location>
        <begin position="441"/>
        <end position="450"/>
    </location>
</feature>
<evidence type="ECO:0000256" key="1">
    <source>
        <dbReference type="SAM" id="MobiDB-lite"/>
    </source>
</evidence>
<feature type="region of interest" description="Disordered" evidence="1">
    <location>
        <begin position="349"/>
        <end position="379"/>
    </location>
</feature>
<evidence type="ECO:0000313" key="2">
    <source>
        <dbReference type="EMBL" id="NLV14410.1"/>
    </source>
</evidence>
<reference evidence="2" key="1">
    <citation type="submission" date="2019-12" db="EMBL/GenBank/DDBJ databases">
        <title>Whole genome sequencing of Haloarcula argentinensis strain pws5.</title>
        <authorList>
            <person name="Verma D.K."/>
            <person name="Gopal K."/>
            <person name="Prasad E.S."/>
        </authorList>
    </citation>
    <scope>NUCLEOTIDE SEQUENCE</scope>
    <source>
        <strain evidence="2">Pws5</strain>
    </source>
</reference>
<feature type="region of interest" description="Disordered" evidence="1">
    <location>
        <begin position="122"/>
        <end position="158"/>
    </location>
</feature>
<feature type="compositionally biased region" description="Basic and acidic residues" evidence="1">
    <location>
        <begin position="50"/>
        <end position="60"/>
    </location>
</feature>
<proteinExistence type="predicted"/>
<organism evidence="2 3">
    <name type="scientific">Haloarcula argentinensis</name>
    <dbReference type="NCBI Taxonomy" id="43776"/>
    <lineage>
        <taxon>Archaea</taxon>
        <taxon>Methanobacteriati</taxon>
        <taxon>Methanobacteriota</taxon>
        <taxon>Stenosarchaea group</taxon>
        <taxon>Halobacteria</taxon>
        <taxon>Halobacteriales</taxon>
        <taxon>Haloarculaceae</taxon>
        <taxon>Haloarcula</taxon>
    </lineage>
</organism>
<gene>
    <name evidence="2" type="ORF">GOC77_14190</name>
</gene>
<protein>
    <submittedName>
        <fullName evidence="2">Uncharacterized protein</fullName>
    </submittedName>
</protein>